<dbReference type="InterPro" id="IPR027417">
    <property type="entry name" value="P-loop_NTPase"/>
</dbReference>
<dbReference type="InterPro" id="IPR051316">
    <property type="entry name" value="Zinc-reg_GTPase_activator"/>
</dbReference>
<comment type="caution">
    <text evidence="2">The sequence shown here is derived from an EMBL/GenBank/DDBJ whole genome shotgun (WGS) entry which is preliminary data.</text>
</comment>
<dbReference type="InterPro" id="IPR003495">
    <property type="entry name" value="CobW/HypB/UreG_nucleotide-bd"/>
</dbReference>
<dbReference type="PANTHER" id="PTHR13748:SF62">
    <property type="entry name" value="COBW DOMAIN-CONTAINING PROTEIN"/>
    <property type="match status" value="1"/>
</dbReference>
<name>A0A1F2PEF3_9FIRM</name>
<organism evidence="2 3">
    <name type="scientific">Acetobacterium wieringae</name>
    <dbReference type="NCBI Taxonomy" id="52694"/>
    <lineage>
        <taxon>Bacteria</taxon>
        <taxon>Bacillati</taxon>
        <taxon>Bacillota</taxon>
        <taxon>Clostridia</taxon>
        <taxon>Eubacteriales</taxon>
        <taxon>Eubacteriaceae</taxon>
        <taxon>Acetobacterium</taxon>
    </lineage>
</organism>
<dbReference type="Proteomes" id="UP000176244">
    <property type="component" value="Unassembled WGS sequence"/>
</dbReference>
<dbReference type="OrthoDB" id="9808822at2"/>
<dbReference type="RefSeq" id="WP_070372175.1">
    <property type="nucleotide sequence ID" value="NZ_CP097897.1"/>
</dbReference>
<evidence type="ECO:0000313" key="2">
    <source>
        <dbReference type="EMBL" id="OFV69780.1"/>
    </source>
</evidence>
<dbReference type="AlphaFoldDB" id="A0A1F2PEF3"/>
<evidence type="ECO:0000313" key="3">
    <source>
        <dbReference type="Proteomes" id="UP000176244"/>
    </source>
</evidence>
<evidence type="ECO:0000259" key="1">
    <source>
        <dbReference type="Pfam" id="PF02492"/>
    </source>
</evidence>
<accession>A0A1F2PEF3</accession>
<reference evidence="2 3" key="1">
    <citation type="submission" date="2015-09" db="EMBL/GenBank/DDBJ databases">
        <title>Genome sequence of Acetobacterium wieringae DSM 1911.</title>
        <authorList>
            <person name="Poehlein A."/>
            <person name="Bengelsdorf F.R."/>
            <person name="Schiel-Bengelsdorf B."/>
            <person name="Duerre P."/>
            <person name="Daniel R."/>
        </authorList>
    </citation>
    <scope>NUCLEOTIDE SEQUENCE [LARGE SCALE GENOMIC DNA]</scope>
    <source>
        <strain evidence="2 3">DSM 1911</strain>
    </source>
</reference>
<proteinExistence type="predicted"/>
<dbReference type="EMBL" id="LKEU01000037">
    <property type="protein sequence ID" value="OFV69780.1"/>
    <property type="molecule type" value="Genomic_DNA"/>
</dbReference>
<dbReference type="Pfam" id="PF02492">
    <property type="entry name" value="cobW"/>
    <property type="match status" value="1"/>
</dbReference>
<dbReference type="GO" id="GO:0005737">
    <property type="term" value="C:cytoplasm"/>
    <property type="evidence" value="ECO:0007669"/>
    <property type="project" value="TreeGrafter"/>
</dbReference>
<dbReference type="SUPFAM" id="SSF52540">
    <property type="entry name" value="P-loop containing nucleoside triphosphate hydrolases"/>
    <property type="match status" value="1"/>
</dbReference>
<dbReference type="STRING" id="52694.ACWI_29180"/>
<dbReference type="PANTHER" id="PTHR13748">
    <property type="entry name" value="COBW-RELATED"/>
    <property type="match status" value="1"/>
</dbReference>
<sequence length="198" mass="21726">MDGPKIVLFTGFLGSGKTSLLLRCAKNLAETKKRSAIIVNEVGEIGIDNLQMKKMGYAVWEIFGGCICCTLAISLEDTLTQLMANYELDYILIEPSGAADPAAIYPALSHSGFSKEQIRNVMILDPTRIEMFEAVLEPYLAASVPLADFAVINKIDVAAADEIKKTEEVIKQYHQDLPTVQINVKHLVNEQIQKIIGG</sequence>
<dbReference type="Gene3D" id="3.40.50.300">
    <property type="entry name" value="P-loop containing nucleotide triphosphate hydrolases"/>
    <property type="match status" value="1"/>
</dbReference>
<feature type="domain" description="CobW/HypB/UreG nucleotide-binding" evidence="1">
    <location>
        <begin position="6"/>
        <end position="180"/>
    </location>
</feature>
<gene>
    <name evidence="2" type="primary">yciC_2</name>
    <name evidence="2" type="ORF">ACWI_29180</name>
</gene>
<protein>
    <submittedName>
        <fullName evidence="2">Putative metal chaperone YciC</fullName>
    </submittedName>
</protein>